<gene>
    <name evidence="1" type="ORF">CPT_Seifer_057</name>
</gene>
<accession>A0A3B8DZR9</accession>
<protein>
    <submittedName>
        <fullName evidence="1">Uncharacterized protein</fullName>
    </submittedName>
</protein>
<name>A0A3B8DZR9_9CAUD</name>
<evidence type="ECO:0000313" key="1">
    <source>
        <dbReference type="EMBL" id="AYJ72839.1"/>
    </source>
</evidence>
<evidence type="ECO:0000313" key="2">
    <source>
        <dbReference type="Proteomes" id="UP000282620"/>
    </source>
</evidence>
<sequence length="107" mass="12072">MKNVINDPKVIQEMCVDIMSAGAVPDAGNIQAYLNIRKDLWDGPDDVSIYRVAIHFSRNSLGNKVYLLEIQTVPTKDRFNGVWAGVIRSEVIAEQILREFLEGKSHE</sequence>
<keyword evidence="2" id="KW-1185">Reference proteome</keyword>
<proteinExistence type="predicted"/>
<dbReference type="EMBL" id="MH817999">
    <property type="protein sequence ID" value="AYJ72839.1"/>
    <property type="molecule type" value="Genomic_DNA"/>
</dbReference>
<organism evidence="1 2">
    <name type="scientific">Klebsiella phage Seifer</name>
    <dbReference type="NCBI Taxonomy" id="2315475"/>
    <lineage>
        <taxon>Viruses</taxon>
        <taxon>Duplodnaviria</taxon>
        <taxon>Heunggongvirae</taxon>
        <taxon>Uroviricota</taxon>
        <taxon>Caudoviricetes</taxon>
        <taxon>Casjensviridae</taxon>
        <taxon>Yonseivirus</taxon>
        <taxon>Yonseivirus seifer</taxon>
    </lineage>
</organism>
<reference evidence="2" key="1">
    <citation type="submission" date="2018-08" db="EMBL/GenBank/DDBJ databases">
        <title>Complete Genome of Klebsiella pneumoniae Siphophage Seifer.</title>
        <authorList>
            <person name="Salazar A.J."/>
            <person name="Lessor L."/>
            <person name="O'Leary C.J."/>
            <person name="Gill J."/>
            <person name="Liu M."/>
        </authorList>
    </citation>
    <scope>NUCLEOTIDE SEQUENCE [LARGE SCALE GENOMIC DNA]</scope>
</reference>
<dbReference type="Proteomes" id="UP000282620">
    <property type="component" value="Segment"/>
</dbReference>